<evidence type="ECO:0000256" key="1">
    <source>
        <dbReference type="SAM" id="MobiDB-lite"/>
    </source>
</evidence>
<evidence type="ECO:0000313" key="2">
    <source>
        <dbReference type="EMBL" id="PON82754.1"/>
    </source>
</evidence>
<protein>
    <submittedName>
        <fullName evidence="2">Uncharacterized protein</fullName>
    </submittedName>
</protein>
<dbReference type="STRING" id="63057.A0A2P5EB61"/>
<keyword evidence="3" id="KW-1185">Reference proteome</keyword>
<dbReference type="EMBL" id="JXTC01000189">
    <property type="protein sequence ID" value="PON82754.1"/>
    <property type="molecule type" value="Genomic_DNA"/>
</dbReference>
<sequence length="110" mass="12379">MGWGSDFTRDSPLAIDMSTAILKLSENGSLQRIHGKWLMRSACSSEGAKHDVDRLQMKSFWLSKHSLDTSQSASVRSFLAFINEKEQIPSSQPKRRIANVRSNSEGLRLK</sequence>
<proteinExistence type="predicted"/>
<feature type="region of interest" description="Disordered" evidence="1">
    <location>
        <begin position="88"/>
        <end position="110"/>
    </location>
</feature>
<accession>A0A2P5EB61</accession>
<dbReference type="OrthoDB" id="5984008at2759"/>
<dbReference type="Gene3D" id="3.40.190.10">
    <property type="entry name" value="Periplasmic binding protein-like II"/>
    <property type="match status" value="1"/>
</dbReference>
<dbReference type="FunFam" id="3.40.190.10:FF:000039">
    <property type="entry name" value="Glutamate receptor"/>
    <property type="match status" value="1"/>
</dbReference>
<organism evidence="2 3">
    <name type="scientific">Trema orientale</name>
    <name type="common">Charcoal tree</name>
    <name type="synonym">Celtis orientalis</name>
    <dbReference type="NCBI Taxonomy" id="63057"/>
    <lineage>
        <taxon>Eukaryota</taxon>
        <taxon>Viridiplantae</taxon>
        <taxon>Streptophyta</taxon>
        <taxon>Embryophyta</taxon>
        <taxon>Tracheophyta</taxon>
        <taxon>Spermatophyta</taxon>
        <taxon>Magnoliopsida</taxon>
        <taxon>eudicotyledons</taxon>
        <taxon>Gunneridae</taxon>
        <taxon>Pentapetalae</taxon>
        <taxon>rosids</taxon>
        <taxon>fabids</taxon>
        <taxon>Rosales</taxon>
        <taxon>Cannabaceae</taxon>
        <taxon>Trema</taxon>
    </lineage>
</organism>
<reference evidence="3" key="1">
    <citation type="submission" date="2016-06" db="EMBL/GenBank/DDBJ databases">
        <title>Parallel loss of symbiosis genes in relatives of nitrogen-fixing non-legume Parasponia.</title>
        <authorList>
            <person name="Van Velzen R."/>
            <person name="Holmer R."/>
            <person name="Bu F."/>
            <person name="Rutten L."/>
            <person name="Van Zeijl A."/>
            <person name="Liu W."/>
            <person name="Santuari L."/>
            <person name="Cao Q."/>
            <person name="Sharma T."/>
            <person name="Shen D."/>
            <person name="Roswanjaya Y."/>
            <person name="Wardhani T."/>
            <person name="Kalhor M.S."/>
            <person name="Jansen J."/>
            <person name="Van den Hoogen J."/>
            <person name="Gungor B."/>
            <person name="Hartog M."/>
            <person name="Hontelez J."/>
            <person name="Verver J."/>
            <person name="Yang W.-C."/>
            <person name="Schijlen E."/>
            <person name="Repin R."/>
            <person name="Schilthuizen M."/>
            <person name="Schranz E."/>
            <person name="Heidstra R."/>
            <person name="Miyata K."/>
            <person name="Fedorova E."/>
            <person name="Kohlen W."/>
            <person name="Bisseling T."/>
            <person name="Smit S."/>
            <person name="Geurts R."/>
        </authorList>
    </citation>
    <scope>NUCLEOTIDE SEQUENCE [LARGE SCALE GENOMIC DNA]</scope>
    <source>
        <strain evidence="3">cv. RG33-2</strain>
    </source>
</reference>
<evidence type="ECO:0000313" key="3">
    <source>
        <dbReference type="Proteomes" id="UP000237000"/>
    </source>
</evidence>
<dbReference type="InParanoid" id="A0A2P5EB61"/>
<dbReference type="Proteomes" id="UP000237000">
    <property type="component" value="Unassembled WGS sequence"/>
</dbReference>
<comment type="caution">
    <text evidence="2">The sequence shown here is derived from an EMBL/GenBank/DDBJ whole genome shotgun (WGS) entry which is preliminary data.</text>
</comment>
<name>A0A2P5EB61_TREOI</name>
<dbReference type="AlphaFoldDB" id="A0A2P5EB61"/>
<gene>
    <name evidence="2" type="ORF">TorRG33x02_215300</name>
</gene>
<feature type="compositionally biased region" description="Polar residues" evidence="1">
    <location>
        <begin position="100"/>
        <end position="110"/>
    </location>
</feature>